<feature type="transmembrane region" description="Helical" evidence="5">
    <location>
        <begin position="381"/>
        <end position="402"/>
    </location>
</feature>
<feature type="transmembrane region" description="Helical" evidence="5">
    <location>
        <begin position="226"/>
        <end position="247"/>
    </location>
</feature>
<keyword evidence="8" id="KW-1185">Reference proteome</keyword>
<feature type="domain" description="Major facilitator superfamily (MFS) profile" evidence="6">
    <location>
        <begin position="7"/>
        <end position="406"/>
    </location>
</feature>
<evidence type="ECO:0000313" key="7">
    <source>
        <dbReference type="EMBL" id="GGF34794.1"/>
    </source>
</evidence>
<evidence type="ECO:0000256" key="5">
    <source>
        <dbReference type="SAM" id="Phobius"/>
    </source>
</evidence>
<keyword evidence="4 5" id="KW-0472">Membrane</keyword>
<reference evidence="7" key="2">
    <citation type="submission" date="2020-09" db="EMBL/GenBank/DDBJ databases">
        <authorList>
            <person name="Sun Q."/>
            <person name="Zhou Y."/>
        </authorList>
    </citation>
    <scope>NUCLEOTIDE SEQUENCE</scope>
    <source>
        <strain evidence="7">CGMCC 1.15725</strain>
    </source>
</reference>
<dbReference type="SUPFAM" id="SSF103473">
    <property type="entry name" value="MFS general substrate transporter"/>
    <property type="match status" value="1"/>
</dbReference>
<evidence type="ECO:0000259" key="6">
    <source>
        <dbReference type="PROSITE" id="PS50850"/>
    </source>
</evidence>
<dbReference type="PROSITE" id="PS50850">
    <property type="entry name" value="MFS"/>
    <property type="match status" value="1"/>
</dbReference>
<dbReference type="PROSITE" id="PS00216">
    <property type="entry name" value="SUGAR_TRANSPORT_1"/>
    <property type="match status" value="1"/>
</dbReference>
<sequence>MNGDIRHSPLGAAARGLDGLNLFVANIQTGFGPFIAVFLTSMGWTQTAIGIALSIGTVTAMVSQVPAGAVVDAVQRKSMVALASVLAFAGSALMFALWPIPLSVYLAEILHGFSSCTLGPAIAALSLVIAGSSSLGVRLGRNARFASIGNGVGALLMGACGYYLPERFVFFLTAVLTVPAVGTLVPLARYERLVATEAAASEDAEPEPVRSARRKAIGQLLLDRRLVVFALCAALFTLGNAALLPLASSALTKRAASEANLLIAACIVLPQVIVALLSPTIGRLADRVGRRVIVMLAFAALAARAVLFAGITQPVLVVAIQAFDGVAGACFGVIVPLVTSDVAGRSGHFNLCLGLVGFAIGIGAAVSTVLGGWTADRFGEAWTFLGFGAISVVGAGLTWAAMPETRPGAG</sequence>
<evidence type="ECO:0000256" key="4">
    <source>
        <dbReference type="ARBA" id="ARBA00023136"/>
    </source>
</evidence>
<dbReference type="RefSeq" id="WP_189050232.1">
    <property type="nucleotide sequence ID" value="NZ_BMJQ01000013.1"/>
</dbReference>
<dbReference type="Gene3D" id="1.20.1250.20">
    <property type="entry name" value="MFS general substrate transporter like domains"/>
    <property type="match status" value="2"/>
</dbReference>
<dbReference type="EMBL" id="BMJQ01000013">
    <property type="protein sequence ID" value="GGF34794.1"/>
    <property type="molecule type" value="Genomic_DNA"/>
</dbReference>
<name>A0A8J2YYT3_9PROT</name>
<dbReference type="InterPro" id="IPR020846">
    <property type="entry name" value="MFS_dom"/>
</dbReference>
<feature type="transmembrane region" description="Helical" evidence="5">
    <location>
        <begin position="143"/>
        <end position="164"/>
    </location>
</feature>
<keyword evidence="3 5" id="KW-1133">Transmembrane helix</keyword>
<dbReference type="InterPro" id="IPR005829">
    <property type="entry name" value="Sugar_transporter_CS"/>
</dbReference>
<feature type="transmembrane region" description="Helical" evidence="5">
    <location>
        <begin position="259"/>
        <end position="280"/>
    </location>
</feature>
<feature type="transmembrane region" description="Helical" evidence="5">
    <location>
        <begin position="48"/>
        <end position="67"/>
    </location>
</feature>
<keyword evidence="2 5" id="KW-0812">Transmembrane</keyword>
<feature type="transmembrane region" description="Helical" evidence="5">
    <location>
        <begin position="170"/>
        <end position="188"/>
    </location>
</feature>
<dbReference type="InterPro" id="IPR024989">
    <property type="entry name" value="MFS_assoc_dom"/>
</dbReference>
<feature type="transmembrane region" description="Helical" evidence="5">
    <location>
        <begin position="79"/>
        <end position="100"/>
    </location>
</feature>
<gene>
    <name evidence="7" type="ORF">GCM10011611_46260</name>
</gene>
<dbReference type="PANTHER" id="PTHR23539">
    <property type="entry name" value="MFS TRANSPORTER"/>
    <property type="match status" value="1"/>
</dbReference>
<dbReference type="GO" id="GO:0022857">
    <property type="term" value="F:transmembrane transporter activity"/>
    <property type="evidence" value="ECO:0007669"/>
    <property type="project" value="InterPro"/>
</dbReference>
<organism evidence="7 8">
    <name type="scientific">Aliidongia dinghuensis</name>
    <dbReference type="NCBI Taxonomy" id="1867774"/>
    <lineage>
        <taxon>Bacteria</taxon>
        <taxon>Pseudomonadati</taxon>
        <taxon>Pseudomonadota</taxon>
        <taxon>Alphaproteobacteria</taxon>
        <taxon>Rhodospirillales</taxon>
        <taxon>Dongiaceae</taxon>
        <taxon>Aliidongia</taxon>
    </lineage>
</organism>
<accession>A0A8J2YYT3</accession>
<evidence type="ECO:0000256" key="3">
    <source>
        <dbReference type="ARBA" id="ARBA00022989"/>
    </source>
</evidence>
<evidence type="ECO:0000256" key="1">
    <source>
        <dbReference type="ARBA" id="ARBA00004141"/>
    </source>
</evidence>
<reference evidence="7" key="1">
    <citation type="journal article" date="2014" name="Int. J. Syst. Evol. Microbiol.">
        <title>Complete genome sequence of Corynebacterium casei LMG S-19264T (=DSM 44701T), isolated from a smear-ripened cheese.</title>
        <authorList>
            <consortium name="US DOE Joint Genome Institute (JGI-PGF)"/>
            <person name="Walter F."/>
            <person name="Albersmeier A."/>
            <person name="Kalinowski J."/>
            <person name="Ruckert C."/>
        </authorList>
    </citation>
    <scope>NUCLEOTIDE SEQUENCE</scope>
    <source>
        <strain evidence="7">CGMCC 1.15725</strain>
    </source>
</reference>
<feature type="transmembrane region" description="Helical" evidence="5">
    <location>
        <begin position="351"/>
        <end position="375"/>
    </location>
</feature>
<dbReference type="Pfam" id="PF12832">
    <property type="entry name" value="MFS_1_like"/>
    <property type="match status" value="1"/>
</dbReference>
<feature type="transmembrane region" description="Helical" evidence="5">
    <location>
        <begin position="292"/>
        <end position="311"/>
    </location>
</feature>
<feature type="transmembrane region" description="Helical" evidence="5">
    <location>
        <begin position="317"/>
        <end position="339"/>
    </location>
</feature>
<evidence type="ECO:0000256" key="2">
    <source>
        <dbReference type="ARBA" id="ARBA00022692"/>
    </source>
</evidence>
<comment type="subcellular location">
    <subcellularLocation>
        <location evidence="1">Membrane</location>
        <topology evidence="1">Multi-pass membrane protein</topology>
    </subcellularLocation>
</comment>
<feature type="transmembrane region" description="Helical" evidence="5">
    <location>
        <begin position="112"/>
        <end position="131"/>
    </location>
</feature>
<dbReference type="Proteomes" id="UP000646365">
    <property type="component" value="Unassembled WGS sequence"/>
</dbReference>
<proteinExistence type="predicted"/>
<evidence type="ECO:0000313" key="8">
    <source>
        <dbReference type="Proteomes" id="UP000646365"/>
    </source>
</evidence>
<comment type="caution">
    <text evidence="7">The sequence shown here is derived from an EMBL/GenBank/DDBJ whole genome shotgun (WGS) entry which is preliminary data.</text>
</comment>
<dbReference type="AlphaFoldDB" id="A0A8J2YYT3"/>
<dbReference type="PANTHER" id="PTHR23539:SF1">
    <property type="entry name" value="MAJOR FACILITATOR SUPERFAMILY (MFS) PROFILE DOMAIN-CONTAINING PROTEIN"/>
    <property type="match status" value="1"/>
</dbReference>
<dbReference type="GO" id="GO:0016020">
    <property type="term" value="C:membrane"/>
    <property type="evidence" value="ECO:0007669"/>
    <property type="project" value="UniProtKB-SubCell"/>
</dbReference>
<dbReference type="InterPro" id="IPR036259">
    <property type="entry name" value="MFS_trans_sf"/>
</dbReference>
<protein>
    <submittedName>
        <fullName evidence="7">MFS transporter</fullName>
    </submittedName>
</protein>
<feature type="transmembrane region" description="Helical" evidence="5">
    <location>
        <begin position="20"/>
        <end position="42"/>
    </location>
</feature>